<dbReference type="Gene3D" id="3.40.640.10">
    <property type="entry name" value="Type I PLP-dependent aspartate aminotransferase-like (Major domain)"/>
    <property type="match status" value="1"/>
</dbReference>
<evidence type="ECO:0000256" key="4">
    <source>
        <dbReference type="ARBA" id="ARBA00022898"/>
    </source>
</evidence>
<evidence type="ECO:0000256" key="5">
    <source>
        <dbReference type="RuleBase" id="RU003560"/>
    </source>
</evidence>
<dbReference type="CDD" id="cd00610">
    <property type="entry name" value="OAT_like"/>
    <property type="match status" value="1"/>
</dbReference>
<dbReference type="FunFam" id="3.40.640.10:FF:000014">
    <property type="entry name" value="Adenosylmethionine-8-amino-7-oxononanoate aminotransferase, probable"/>
    <property type="match status" value="1"/>
</dbReference>
<dbReference type="EMBL" id="PKLZ01000002">
    <property type="protein sequence ID" value="PLW83676.1"/>
    <property type="molecule type" value="Genomic_DNA"/>
</dbReference>
<evidence type="ECO:0000313" key="6">
    <source>
        <dbReference type="EMBL" id="PLW83676.1"/>
    </source>
</evidence>
<dbReference type="PANTHER" id="PTHR43094">
    <property type="entry name" value="AMINOTRANSFERASE"/>
    <property type="match status" value="1"/>
</dbReference>
<dbReference type="PIRSF" id="PIRSF000521">
    <property type="entry name" value="Transaminase_4ab_Lys_Orn"/>
    <property type="match status" value="1"/>
</dbReference>
<comment type="caution">
    <text evidence="6">The sequence shown here is derived from an EMBL/GenBank/DDBJ whole genome shotgun (WGS) entry which is preliminary data.</text>
</comment>
<gene>
    <name evidence="6" type="ORF">CWI75_04840</name>
</gene>
<evidence type="ECO:0000313" key="7">
    <source>
        <dbReference type="Proteomes" id="UP000234845"/>
    </source>
</evidence>
<organism evidence="6 7">
    <name type="scientific">Kineobactrum sediminis</name>
    <dbReference type="NCBI Taxonomy" id="1905677"/>
    <lineage>
        <taxon>Bacteria</taxon>
        <taxon>Pseudomonadati</taxon>
        <taxon>Pseudomonadota</taxon>
        <taxon>Gammaproteobacteria</taxon>
        <taxon>Cellvibrionales</taxon>
        <taxon>Halieaceae</taxon>
        <taxon>Kineobactrum</taxon>
    </lineage>
</organism>
<dbReference type="GO" id="GO:0008483">
    <property type="term" value="F:transaminase activity"/>
    <property type="evidence" value="ECO:0007669"/>
    <property type="project" value="UniProtKB-KW"/>
</dbReference>
<evidence type="ECO:0000256" key="3">
    <source>
        <dbReference type="ARBA" id="ARBA00022679"/>
    </source>
</evidence>
<dbReference type="Gene3D" id="3.90.1150.10">
    <property type="entry name" value="Aspartate Aminotransferase, domain 1"/>
    <property type="match status" value="1"/>
</dbReference>
<keyword evidence="4 5" id="KW-0663">Pyridoxal phosphate</keyword>
<dbReference type="InterPro" id="IPR015421">
    <property type="entry name" value="PyrdxlP-dep_Trfase_major"/>
</dbReference>
<dbReference type="InterPro" id="IPR015424">
    <property type="entry name" value="PyrdxlP-dep_Trfase"/>
</dbReference>
<dbReference type="NCBIfam" id="NF005682">
    <property type="entry name" value="PRK07480.1"/>
    <property type="match status" value="1"/>
</dbReference>
<keyword evidence="3 6" id="KW-0808">Transferase</keyword>
<name>A0A2N5Y5K1_9GAMM</name>
<dbReference type="GO" id="GO:0030170">
    <property type="term" value="F:pyridoxal phosphate binding"/>
    <property type="evidence" value="ECO:0007669"/>
    <property type="project" value="InterPro"/>
</dbReference>
<keyword evidence="7" id="KW-1185">Reference proteome</keyword>
<accession>A0A2N5Y5K1</accession>
<comment type="similarity">
    <text evidence="1 5">Belongs to the class-III pyridoxal-phosphate-dependent aminotransferase family.</text>
</comment>
<evidence type="ECO:0000256" key="2">
    <source>
        <dbReference type="ARBA" id="ARBA00022576"/>
    </source>
</evidence>
<keyword evidence="2 6" id="KW-0032">Aminotransferase</keyword>
<proteinExistence type="inferred from homology"/>
<dbReference type="PANTHER" id="PTHR43094:SF1">
    <property type="entry name" value="AMINOTRANSFERASE CLASS-III"/>
    <property type="match status" value="1"/>
</dbReference>
<dbReference type="RefSeq" id="WP_101520357.1">
    <property type="nucleotide sequence ID" value="NZ_PKLZ01000002.1"/>
</dbReference>
<sequence>MNMKVSSPALHQLDQSHHFHPFTDLRDYAAHGGRIVNRAEHIYIYDTDGHRMLDGMSGLWCCNLGYSQHQIVEAIYRQLQELPFYNNFFRCSNQPAVELAKALVDITPARFNHVFFTNSGSEANDTNIRLVHRYYDLLGKPEKKLFISRKNAYHGSTIAAGSLGGMSGMHEQVRGLDYVHHINQPNWFVNGGDLSPEEFGIEVARELETKIDELGEERVAAFIAEPIQGAGGVIIPPDTYWPEIQRICDERDILLIADEVICGFGRTGDWFGSDTYQIKPQLMTFAKAITNGYIPLGGVMISDQIADVLLAHGGEFTHGLTYSGHPASCAAGLATLKTLHETNIIQTAATTIGPHLQSRLRELESHPIVGEVRGKGMFAALELVRDKHSRERLAPESTGAVYCRDRANANGLMVRQTGDAMITAPPLVSTMAEIDTLVEKLHQALDETAAHYGV</sequence>
<dbReference type="OrthoDB" id="9801052at2"/>
<dbReference type="Pfam" id="PF00202">
    <property type="entry name" value="Aminotran_3"/>
    <property type="match status" value="1"/>
</dbReference>
<dbReference type="AlphaFoldDB" id="A0A2N5Y5K1"/>
<evidence type="ECO:0000256" key="1">
    <source>
        <dbReference type="ARBA" id="ARBA00008954"/>
    </source>
</evidence>
<dbReference type="SUPFAM" id="SSF53383">
    <property type="entry name" value="PLP-dependent transferases"/>
    <property type="match status" value="1"/>
</dbReference>
<dbReference type="InterPro" id="IPR005814">
    <property type="entry name" value="Aminotrans_3"/>
</dbReference>
<reference evidence="7" key="1">
    <citation type="submission" date="2017-11" db="EMBL/GenBank/DDBJ databases">
        <title>The draft genome sequence of Chromatocurvus sp. F02.</title>
        <authorList>
            <person name="Du Z.-J."/>
            <person name="Chang Y.-Q."/>
        </authorList>
    </citation>
    <scope>NUCLEOTIDE SEQUENCE [LARGE SCALE GENOMIC DNA]</scope>
    <source>
        <strain evidence="7">F02</strain>
    </source>
</reference>
<dbReference type="InterPro" id="IPR015422">
    <property type="entry name" value="PyrdxlP-dep_Trfase_small"/>
</dbReference>
<dbReference type="GO" id="GO:0005829">
    <property type="term" value="C:cytosol"/>
    <property type="evidence" value="ECO:0007669"/>
    <property type="project" value="TreeGrafter"/>
</dbReference>
<protein>
    <submittedName>
        <fullName evidence="6">Aspartate aminotransferase family protein</fullName>
    </submittedName>
</protein>
<dbReference type="Proteomes" id="UP000234845">
    <property type="component" value="Unassembled WGS sequence"/>
</dbReference>